<dbReference type="InterPro" id="IPR018946">
    <property type="entry name" value="PhoD-like_MPP"/>
</dbReference>
<comment type="caution">
    <text evidence="3">The sequence shown here is derived from an EMBL/GenBank/DDBJ whole genome shotgun (WGS) entry which is preliminary data.</text>
</comment>
<dbReference type="Pfam" id="PF09423">
    <property type="entry name" value="PhoD"/>
    <property type="match status" value="1"/>
</dbReference>
<protein>
    <submittedName>
        <fullName evidence="3">Alkaline phosphatase family protein</fullName>
    </submittedName>
</protein>
<evidence type="ECO:0000256" key="1">
    <source>
        <dbReference type="SAM" id="SignalP"/>
    </source>
</evidence>
<dbReference type="Proteomes" id="UP000651050">
    <property type="component" value="Unassembled WGS sequence"/>
</dbReference>
<dbReference type="PANTHER" id="PTHR33987:SF1">
    <property type="entry name" value="CALCINEURIN-LIKE METALLO-PHOSPHOESTERASE SUPERFAMILY PROTEIN"/>
    <property type="match status" value="1"/>
</dbReference>
<dbReference type="Gene3D" id="3.60.21.70">
    <property type="entry name" value="PhoD-like phosphatase"/>
    <property type="match status" value="1"/>
</dbReference>
<name>A0A931H254_9BURK</name>
<organism evidence="3 4">
    <name type="scientific">Caenimonas aquaedulcis</name>
    <dbReference type="NCBI Taxonomy" id="2793270"/>
    <lineage>
        <taxon>Bacteria</taxon>
        <taxon>Pseudomonadati</taxon>
        <taxon>Pseudomonadota</taxon>
        <taxon>Betaproteobacteria</taxon>
        <taxon>Burkholderiales</taxon>
        <taxon>Comamonadaceae</taxon>
        <taxon>Caenimonas</taxon>
    </lineage>
</organism>
<dbReference type="EMBL" id="JADWYS010000001">
    <property type="protein sequence ID" value="MBG9387191.1"/>
    <property type="molecule type" value="Genomic_DNA"/>
</dbReference>
<proteinExistence type="predicted"/>
<dbReference type="InterPro" id="IPR038607">
    <property type="entry name" value="PhoD-like_sf"/>
</dbReference>
<dbReference type="AlphaFoldDB" id="A0A931H254"/>
<feature type="domain" description="PhoD-like phosphatase metallophosphatase" evidence="2">
    <location>
        <begin position="160"/>
        <end position="277"/>
    </location>
</feature>
<dbReference type="CDD" id="cd07389">
    <property type="entry name" value="MPP_PhoD"/>
    <property type="match status" value="1"/>
</dbReference>
<evidence type="ECO:0000313" key="4">
    <source>
        <dbReference type="Proteomes" id="UP000651050"/>
    </source>
</evidence>
<evidence type="ECO:0000259" key="2">
    <source>
        <dbReference type="Pfam" id="PF09423"/>
    </source>
</evidence>
<accession>A0A931H254</accession>
<feature type="chain" id="PRO_5037579610" evidence="1">
    <location>
        <begin position="21"/>
        <end position="355"/>
    </location>
</feature>
<evidence type="ECO:0000313" key="3">
    <source>
        <dbReference type="EMBL" id="MBG9387191.1"/>
    </source>
</evidence>
<dbReference type="InterPro" id="IPR029052">
    <property type="entry name" value="Metallo-depent_PP-like"/>
</dbReference>
<dbReference type="SUPFAM" id="SSF56300">
    <property type="entry name" value="Metallo-dependent phosphatases"/>
    <property type="match status" value="1"/>
</dbReference>
<reference evidence="3" key="1">
    <citation type="submission" date="2020-11" db="EMBL/GenBank/DDBJ databases">
        <title>Bacterial whole genome sequence for Caenimonas sp. DR4.4.</title>
        <authorList>
            <person name="Le V."/>
            <person name="Ko S.-R."/>
            <person name="Ahn C.-Y."/>
            <person name="Oh H.-M."/>
        </authorList>
    </citation>
    <scope>NUCLEOTIDE SEQUENCE</scope>
    <source>
        <strain evidence="3">DR4.4</strain>
    </source>
</reference>
<keyword evidence="4" id="KW-1185">Reference proteome</keyword>
<feature type="signal peptide" evidence="1">
    <location>
        <begin position="1"/>
        <end position="20"/>
    </location>
</feature>
<dbReference type="PANTHER" id="PTHR33987">
    <property type="entry name" value="CALCINEURIN-LIKE METALLO-PHOSPHOESTERASE SUPERFAMILY PROTEIN"/>
    <property type="match status" value="1"/>
</dbReference>
<dbReference type="RefSeq" id="WP_196985132.1">
    <property type="nucleotide sequence ID" value="NZ_JADWYS010000001.1"/>
</dbReference>
<keyword evidence="1" id="KW-0732">Signal</keyword>
<dbReference type="PROSITE" id="PS51257">
    <property type="entry name" value="PROKAR_LIPOPROTEIN"/>
    <property type="match status" value="1"/>
</dbReference>
<sequence length="355" mass="40407">MLKRRQILACGAATGFAALAGCASPGIVPRDASVPLRRIGMSSCMDQNQPQPIWDTVIADRPDLFLFGGDNVYCEMPYSLTRLQRAYARASEWDGFARVRAGTRHMAIWDDNDYGQNDGGADFAFKVESKAVFLDFWKVPQDDPRRTREGLYVAETFGPAGRRVQVIMLDGRWFRSPWKVTDQRNAPGKERYVPDPDPAKTMLGEAQWRWLEEQLRQDAQVRIIVSGIQVVTEGHGWERWGNFPRERQRLYDTIARTGAQGVVLLSGDRHIGAMYSETRDVPYTLYEMTSSGITHPWRNAAEAGPNRIGELFTEQHYGVVEIDWEARALELQLKDISATVRRRQRLAFDQLKGRP</sequence>
<gene>
    <name evidence="3" type="ORF">I5803_04110</name>
</gene>